<dbReference type="EMBL" id="CAJNYV010003989">
    <property type="protein sequence ID" value="CAF3625966.1"/>
    <property type="molecule type" value="Genomic_DNA"/>
</dbReference>
<evidence type="ECO:0000313" key="8">
    <source>
        <dbReference type="Proteomes" id="UP000663833"/>
    </source>
</evidence>
<evidence type="ECO:0000313" key="6">
    <source>
        <dbReference type="EMBL" id="CAF4743750.1"/>
    </source>
</evidence>
<evidence type="ECO:0000313" key="2">
    <source>
        <dbReference type="EMBL" id="CAF3204976.1"/>
    </source>
</evidence>
<dbReference type="Proteomes" id="UP000663838">
    <property type="component" value="Unassembled WGS sequence"/>
</dbReference>
<proteinExistence type="predicted"/>
<feature type="transmembrane region" description="Helical" evidence="1">
    <location>
        <begin position="27"/>
        <end position="50"/>
    </location>
</feature>
<keyword evidence="1" id="KW-1133">Transmembrane helix</keyword>
<dbReference type="EMBL" id="CAJNYD010000064">
    <property type="protein sequence ID" value="CAF3204976.1"/>
    <property type="molecule type" value="Genomic_DNA"/>
</dbReference>
<dbReference type="Proteomes" id="UP000663865">
    <property type="component" value="Unassembled WGS sequence"/>
</dbReference>
<dbReference type="EMBL" id="CAJOBS010001585">
    <property type="protein sequence ID" value="CAF4743750.1"/>
    <property type="molecule type" value="Genomic_DNA"/>
</dbReference>
<comment type="caution">
    <text evidence="2">The sequence shown here is derived from an EMBL/GenBank/DDBJ whole genome shotgun (WGS) entry which is preliminary data.</text>
</comment>
<protein>
    <submittedName>
        <fullName evidence="2">Uncharacterized protein</fullName>
    </submittedName>
</protein>
<keyword evidence="1" id="KW-0812">Transmembrane</keyword>
<keyword evidence="1" id="KW-0472">Membrane</keyword>
<evidence type="ECO:0000256" key="1">
    <source>
        <dbReference type="SAM" id="Phobius"/>
    </source>
</evidence>
<dbReference type="Proteomes" id="UP000663848">
    <property type="component" value="Unassembled WGS sequence"/>
</dbReference>
<reference evidence="2" key="1">
    <citation type="submission" date="2021-02" db="EMBL/GenBank/DDBJ databases">
        <authorList>
            <person name="Nowell W R."/>
        </authorList>
    </citation>
    <scope>NUCLEOTIDE SEQUENCE</scope>
</reference>
<dbReference type="EMBL" id="CAJOBO010004673">
    <property type="protein sequence ID" value="CAF4527052.1"/>
    <property type="molecule type" value="Genomic_DNA"/>
</dbReference>
<evidence type="ECO:0000313" key="3">
    <source>
        <dbReference type="EMBL" id="CAF3625966.1"/>
    </source>
</evidence>
<dbReference type="Proteomes" id="UP000663872">
    <property type="component" value="Unassembled WGS sequence"/>
</dbReference>
<gene>
    <name evidence="4" type="ORF">GRG538_LOCUS32834</name>
    <name evidence="5" type="ORF">HFQ381_LOCUS29487</name>
    <name evidence="3" type="ORF">KIK155_LOCUS22162</name>
    <name evidence="2" type="ORF">LUA448_LOCUS2452</name>
    <name evidence="7" type="ORF">QYT958_LOCUS26784</name>
    <name evidence="6" type="ORF">TOA249_LOCUS19868</name>
</gene>
<dbReference type="Proteomes" id="UP000663851">
    <property type="component" value="Unassembled WGS sequence"/>
</dbReference>
<evidence type="ECO:0000313" key="4">
    <source>
        <dbReference type="EMBL" id="CAF3777065.1"/>
    </source>
</evidence>
<dbReference type="AlphaFoldDB" id="A0A817QFP4"/>
<organism evidence="2 8">
    <name type="scientific">Rotaria socialis</name>
    <dbReference type="NCBI Taxonomy" id="392032"/>
    <lineage>
        <taxon>Eukaryota</taxon>
        <taxon>Metazoa</taxon>
        <taxon>Spiralia</taxon>
        <taxon>Gnathifera</taxon>
        <taxon>Rotifera</taxon>
        <taxon>Eurotatoria</taxon>
        <taxon>Bdelloidea</taxon>
        <taxon>Philodinida</taxon>
        <taxon>Philodinidae</taxon>
        <taxon>Rotaria</taxon>
    </lineage>
</organism>
<sequence>MITAREKRNVFGRKSNFICFDRSYNTLLFLLHSFCWITIFGLIFILYIGVICRADIHSETFLTTDLIAVNSRKHAAKTLPSYECNNGTTFPSEITTTHFAINRECRLPVFLIPNTESVTLLIIIAINRADIIELNYATALAFLPNSSFDYVVFDHSFSSQPEITQTINNTCKQLNVKYIRVPRFLEKGGPSASHSATVQWIIQKHASKHRGRVWFLDVDMFFLNDWVWEEVMPSTKYDIMTVWQRRPRHHVPGPYIFYIWPNFFVFREIQAIPNISKLTWKSTTINGQSLDSGGETYFWINAHPKVRIKGIWQTPYGIDGDLTGSQTQYYRQTPQMIEKIHRNPDLFQLIWPKDPIIAKTYDHAIIGDFHILHYRAASNWNHASHIFAIQKWARIKGAVMKALSDKKTQNNQELEDYHKCQQQRDTNTFNNKTKFEQAH</sequence>
<accession>A0A817QFP4</accession>
<dbReference type="EMBL" id="CAJOBR010006528">
    <property type="protein sequence ID" value="CAF4845771.1"/>
    <property type="molecule type" value="Genomic_DNA"/>
</dbReference>
<dbReference type="EMBL" id="CAJNYT010005829">
    <property type="protein sequence ID" value="CAF3777065.1"/>
    <property type="molecule type" value="Genomic_DNA"/>
</dbReference>
<evidence type="ECO:0000313" key="5">
    <source>
        <dbReference type="EMBL" id="CAF4527052.1"/>
    </source>
</evidence>
<evidence type="ECO:0000313" key="7">
    <source>
        <dbReference type="EMBL" id="CAF4845771.1"/>
    </source>
</evidence>
<name>A0A817QFP4_9BILA</name>
<dbReference type="Proteomes" id="UP000663833">
    <property type="component" value="Unassembled WGS sequence"/>
</dbReference>